<name>A0ABW4THV4_9ACTN</name>
<gene>
    <name evidence="1" type="ORF">ACFSDE_01785</name>
</gene>
<accession>A0ABW4THV4</accession>
<dbReference type="InterPro" id="IPR021903">
    <property type="entry name" value="DUF3515"/>
</dbReference>
<keyword evidence="2" id="KW-1185">Reference proteome</keyword>
<organism evidence="1 2">
    <name type="scientific">Nocardioides aestuarii</name>
    <dbReference type="NCBI Taxonomy" id="252231"/>
    <lineage>
        <taxon>Bacteria</taxon>
        <taxon>Bacillati</taxon>
        <taxon>Actinomycetota</taxon>
        <taxon>Actinomycetes</taxon>
        <taxon>Propionibacteriales</taxon>
        <taxon>Nocardioidaceae</taxon>
        <taxon>Nocardioides</taxon>
    </lineage>
</organism>
<dbReference type="Proteomes" id="UP001597351">
    <property type="component" value="Unassembled WGS sequence"/>
</dbReference>
<dbReference type="PROSITE" id="PS51257">
    <property type="entry name" value="PROKAR_LIPOPROTEIN"/>
    <property type="match status" value="1"/>
</dbReference>
<dbReference type="RefSeq" id="WP_343915591.1">
    <property type="nucleotide sequence ID" value="NZ_BAAAJT010000002.1"/>
</dbReference>
<protein>
    <submittedName>
        <fullName evidence="1">DUF3515 domain-containing protein</fullName>
    </submittedName>
</protein>
<reference evidence="2" key="1">
    <citation type="journal article" date="2019" name="Int. J. Syst. Evol. Microbiol.">
        <title>The Global Catalogue of Microorganisms (GCM) 10K type strain sequencing project: providing services to taxonomists for standard genome sequencing and annotation.</title>
        <authorList>
            <consortium name="The Broad Institute Genomics Platform"/>
            <consortium name="The Broad Institute Genome Sequencing Center for Infectious Disease"/>
            <person name="Wu L."/>
            <person name="Ma J."/>
        </authorList>
    </citation>
    <scope>NUCLEOTIDE SEQUENCE [LARGE SCALE GENOMIC DNA]</scope>
    <source>
        <strain evidence="2">CGMCC 1.12477</strain>
    </source>
</reference>
<comment type="caution">
    <text evidence="1">The sequence shown here is derived from an EMBL/GenBank/DDBJ whole genome shotgun (WGS) entry which is preliminary data.</text>
</comment>
<sequence length="168" mass="17492">MSLRRPVTEWSRGVVLCLVPGLLLAGCADGPYAASPPAPAEDATACAGLMGSLPDTLAGEERREVTGGDGRVAAWGDPAIVLTCDVPLPDDFTDTSTCIEANGTGWFVPDSVLESDDEAADVTMTAVGFRPRVEVALPGGYRPDGFQAVIGTIGRLVSAELSLEQRCR</sequence>
<dbReference type="Pfam" id="PF12028">
    <property type="entry name" value="DUF3515"/>
    <property type="match status" value="1"/>
</dbReference>
<dbReference type="EMBL" id="JBHUGD010000001">
    <property type="protein sequence ID" value="MFD1945505.1"/>
    <property type="molecule type" value="Genomic_DNA"/>
</dbReference>
<evidence type="ECO:0000313" key="2">
    <source>
        <dbReference type="Proteomes" id="UP001597351"/>
    </source>
</evidence>
<evidence type="ECO:0000313" key="1">
    <source>
        <dbReference type="EMBL" id="MFD1945505.1"/>
    </source>
</evidence>
<proteinExistence type="predicted"/>